<protein>
    <recommendedName>
        <fullName evidence="4">Secreted protein</fullName>
    </recommendedName>
</protein>
<evidence type="ECO:0000313" key="3">
    <source>
        <dbReference type="Proteomes" id="UP000292082"/>
    </source>
</evidence>
<reference evidence="2 3" key="1">
    <citation type="submission" date="2019-01" db="EMBL/GenBank/DDBJ databases">
        <title>Draft genome sequences of three monokaryotic isolates of the white-rot basidiomycete fungus Dichomitus squalens.</title>
        <authorList>
            <consortium name="DOE Joint Genome Institute"/>
            <person name="Lopez S.C."/>
            <person name="Andreopoulos B."/>
            <person name="Pangilinan J."/>
            <person name="Lipzen A."/>
            <person name="Riley R."/>
            <person name="Ahrendt S."/>
            <person name="Ng V."/>
            <person name="Barry K."/>
            <person name="Daum C."/>
            <person name="Grigoriev I.V."/>
            <person name="Hilden K.S."/>
            <person name="Makela M.R."/>
            <person name="de Vries R.P."/>
        </authorList>
    </citation>
    <scope>NUCLEOTIDE SEQUENCE [LARGE SCALE GENOMIC DNA]</scope>
    <source>
        <strain evidence="2 3">CBS 464.89</strain>
    </source>
</reference>
<dbReference type="AlphaFoldDB" id="A0A4Q9PJR3"/>
<proteinExistence type="predicted"/>
<name>A0A4Q9PJR3_9APHY</name>
<keyword evidence="3" id="KW-1185">Reference proteome</keyword>
<dbReference type="EMBL" id="ML145191">
    <property type="protein sequence ID" value="TBU54341.1"/>
    <property type="molecule type" value="Genomic_DNA"/>
</dbReference>
<feature type="signal peptide" evidence="1">
    <location>
        <begin position="1"/>
        <end position="26"/>
    </location>
</feature>
<sequence>MHMLRRYRPSFIYRATLVWILIATEPAAIPLRGNQPANRNLVKRTSGASQGAQPRTRTGNMWSLHNMTGELLRLWSNNRMTQTFSSSMLSSLMSASNMSFRSKAYELSEISYTPRLQAYFLMSYAKFATAAGLLASMCEYGYESGTCPVSTRQVAPTRHNF</sequence>
<evidence type="ECO:0008006" key="4">
    <source>
        <dbReference type="Google" id="ProtNLM"/>
    </source>
</evidence>
<feature type="chain" id="PRO_5020751412" description="Secreted protein" evidence="1">
    <location>
        <begin position="27"/>
        <end position="161"/>
    </location>
</feature>
<organism evidence="2 3">
    <name type="scientific">Dichomitus squalens</name>
    <dbReference type="NCBI Taxonomy" id="114155"/>
    <lineage>
        <taxon>Eukaryota</taxon>
        <taxon>Fungi</taxon>
        <taxon>Dikarya</taxon>
        <taxon>Basidiomycota</taxon>
        <taxon>Agaricomycotina</taxon>
        <taxon>Agaricomycetes</taxon>
        <taxon>Polyporales</taxon>
        <taxon>Polyporaceae</taxon>
        <taxon>Dichomitus</taxon>
    </lineage>
</organism>
<keyword evidence="1" id="KW-0732">Signal</keyword>
<accession>A0A4Q9PJR3</accession>
<evidence type="ECO:0000313" key="2">
    <source>
        <dbReference type="EMBL" id="TBU54341.1"/>
    </source>
</evidence>
<gene>
    <name evidence="2" type="ORF">BD310DRAFT_936127</name>
</gene>
<evidence type="ECO:0000256" key="1">
    <source>
        <dbReference type="SAM" id="SignalP"/>
    </source>
</evidence>
<dbReference type="Proteomes" id="UP000292082">
    <property type="component" value="Unassembled WGS sequence"/>
</dbReference>